<feature type="compositionally biased region" description="Basic and acidic residues" evidence="1">
    <location>
        <begin position="1"/>
        <end position="20"/>
    </location>
</feature>
<reference evidence="2" key="1">
    <citation type="submission" date="2019-08" db="EMBL/GenBank/DDBJ databases">
        <authorList>
            <person name="Kucharzyk K."/>
            <person name="Murdoch R.W."/>
            <person name="Higgins S."/>
            <person name="Loffler F."/>
        </authorList>
    </citation>
    <scope>NUCLEOTIDE SEQUENCE</scope>
</reference>
<comment type="caution">
    <text evidence="2">The sequence shown here is derived from an EMBL/GenBank/DDBJ whole genome shotgun (WGS) entry which is preliminary data.</text>
</comment>
<name>A0A645IZ87_9ZZZZ</name>
<feature type="region of interest" description="Disordered" evidence="1">
    <location>
        <begin position="1"/>
        <end position="39"/>
    </location>
</feature>
<gene>
    <name evidence="2" type="ORF">SDC9_203858</name>
</gene>
<dbReference type="EMBL" id="VSSQ01126209">
    <property type="protein sequence ID" value="MPN56172.1"/>
    <property type="molecule type" value="Genomic_DNA"/>
</dbReference>
<protein>
    <submittedName>
        <fullName evidence="2">Uncharacterized protein</fullName>
    </submittedName>
</protein>
<proteinExistence type="predicted"/>
<dbReference type="AlphaFoldDB" id="A0A645IZ87"/>
<evidence type="ECO:0000313" key="2">
    <source>
        <dbReference type="EMBL" id="MPN56172.1"/>
    </source>
</evidence>
<evidence type="ECO:0000256" key="1">
    <source>
        <dbReference type="SAM" id="MobiDB-lite"/>
    </source>
</evidence>
<organism evidence="2">
    <name type="scientific">bioreactor metagenome</name>
    <dbReference type="NCBI Taxonomy" id="1076179"/>
    <lineage>
        <taxon>unclassified sequences</taxon>
        <taxon>metagenomes</taxon>
        <taxon>ecological metagenomes</taxon>
    </lineage>
</organism>
<accession>A0A645IZ87</accession>
<sequence>MHMTDADDKLTEPSDDRAEGDPVNAQFWKAKSAEDKHII</sequence>